<accession>A0A7J7ZV98</accession>
<dbReference type="EMBL" id="JABWUV010000002">
    <property type="protein sequence ID" value="KAF6378009.1"/>
    <property type="molecule type" value="Genomic_DNA"/>
</dbReference>
<dbReference type="AlphaFoldDB" id="A0A7J7ZV98"/>
<gene>
    <name evidence="2" type="ORF">mMyoMyo1_004699</name>
</gene>
<proteinExistence type="predicted"/>
<name>A0A7J7ZV98_MYOMY</name>
<evidence type="ECO:0000313" key="2">
    <source>
        <dbReference type="EMBL" id="KAF6378009.1"/>
    </source>
</evidence>
<organism evidence="2 3">
    <name type="scientific">Myotis myotis</name>
    <name type="common">Greater mouse-eared bat</name>
    <name type="synonym">Vespertilio myotis</name>
    <dbReference type="NCBI Taxonomy" id="51298"/>
    <lineage>
        <taxon>Eukaryota</taxon>
        <taxon>Metazoa</taxon>
        <taxon>Chordata</taxon>
        <taxon>Craniata</taxon>
        <taxon>Vertebrata</taxon>
        <taxon>Euteleostomi</taxon>
        <taxon>Mammalia</taxon>
        <taxon>Eutheria</taxon>
        <taxon>Laurasiatheria</taxon>
        <taxon>Chiroptera</taxon>
        <taxon>Yangochiroptera</taxon>
        <taxon>Vespertilionidae</taxon>
        <taxon>Myotis</taxon>
    </lineage>
</organism>
<evidence type="ECO:0000313" key="3">
    <source>
        <dbReference type="Proteomes" id="UP000527355"/>
    </source>
</evidence>
<reference evidence="2 3" key="1">
    <citation type="journal article" date="2020" name="Nature">
        <title>Six reference-quality genomes reveal evolution of bat adaptations.</title>
        <authorList>
            <person name="Jebb D."/>
            <person name="Huang Z."/>
            <person name="Pippel M."/>
            <person name="Hughes G.M."/>
            <person name="Lavrichenko K."/>
            <person name="Devanna P."/>
            <person name="Winkler S."/>
            <person name="Jermiin L.S."/>
            <person name="Skirmuntt E.C."/>
            <person name="Katzourakis A."/>
            <person name="Burkitt-Gray L."/>
            <person name="Ray D.A."/>
            <person name="Sullivan K.A.M."/>
            <person name="Roscito J.G."/>
            <person name="Kirilenko B.M."/>
            <person name="Davalos L.M."/>
            <person name="Corthals A.P."/>
            <person name="Power M.L."/>
            <person name="Jones G."/>
            <person name="Ransome R.D."/>
            <person name="Dechmann D.K.N."/>
            <person name="Locatelli A.G."/>
            <person name="Puechmaille S.J."/>
            <person name="Fedrigo O."/>
            <person name="Jarvis E.D."/>
            <person name="Hiller M."/>
            <person name="Vernes S.C."/>
            <person name="Myers E.W."/>
            <person name="Teeling E.C."/>
        </authorList>
    </citation>
    <scope>NUCLEOTIDE SEQUENCE [LARGE SCALE GENOMIC DNA]</scope>
    <source>
        <strain evidence="2">MMyoMyo1</strain>
        <tissue evidence="2">Flight muscle</tissue>
    </source>
</reference>
<comment type="caution">
    <text evidence="2">The sequence shown here is derived from an EMBL/GenBank/DDBJ whole genome shotgun (WGS) entry which is preliminary data.</text>
</comment>
<sequence length="102" mass="11663">MLTFLRQQSLTHHQKSMKSATVGSWQARYRYKKNLKKLPRRRQLSKQLPGTRPPRSTRRRRSRPCLSGCRRPYVLAFLLGLCAPGHCQDFPQISGGLASAAN</sequence>
<feature type="region of interest" description="Disordered" evidence="1">
    <location>
        <begin position="36"/>
        <end position="65"/>
    </location>
</feature>
<keyword evidence="3" id="KW-1185">Reference proteome</keyword>
<feature type="region of interest" description="Disordered" evidence="1">
    <location>
        <begin position="1"/>
        <end position="22"/>
    </location>
</feature>
<evidence type="ECO:0000256" key="1">
    <source>
        <dbReference type="SAM" id="MobiDB-lite"/>
    </source>
</evidence>
<protein>
    <submittedName>
        <fullName evidence="2">Exosome component 10</fullName>
    </submittedName>
</protein>
<dbReference type="Proteomes" id="UP000527355">
    <property type="component" value="Unassembled WGS sequence"/>
</dbReference>